<organism evidence="7 8">
    <name type="scientific">Sporosarcina newyorkensis 2681</name>
    <dbReference type="NCBI Taxonomy" id="1027292"/>
    <lineage>
        <taxon>Bacteria</taxon>
        <taxon>Bacillati</taxon>
        <taxon>Bacillota</taxon>
        <taxon>Bacilli</taxon>
        <taxon>Bacillales</taxon>
        <taxon>Caryophanaceae</taxon>
        <taxon>Sporosarcina</taxon>
    </lineage>
</organism>
<evidence type="ECO:0000256" key="4">
    <source>
        <dbReference type="ARBA" id="ARBA00023163"/>
    </source>
</evidence>
<dbReference type="InterPro" id="IPR039425">
    <property type="entry name" value="RNA_pol_sigma-70-like"/>
</dbReference>
<dbReference type="Proteomes" id="UP000005316">
    <property type="component" value="Unassembled WGS sequence"/>
</dbReference>
<keyword evidence="4" id="KW-0804">Transcription</keyword>
<gene>
    <name evidence="7" type="ORF">HMPREF9372_1416</name>
</gene>
<dbReference type="GO" id="GO:0016987">
    <property type="term" value="F:sigma factor activity"/>
    <property type="evidence" value="ECO:0007669"/>
    <property type="project" value="UniProtKB-KW"/>
</dbReference>
<dbReference type="Gene3D" id="1.10.10.10">
    <property type="entry name" value="Winged helix-like DNA-binding domain superfamily/Winged helix DNA-binding domain"/>
    <property type="match status" value="1"/>
</dbReference>
<dbReference type="InterPro" id="IPR013325">
    <property type="entry name" value="RNA_pol_sigma_r2"/>
</dbReference>
<evidence type="ECO:0000313" key="8">
    <source>
        <dbReference type="Proteomes" id="UP000005316"/>
    </source>
</evidence>
<dbReference type="Gene3D" id="1.10.1740.10">
    <property type="match status" value="1"/>
</dbReference>
<dbReference type="eggNOG" id="COG1595">
    <property type="taxonomic scope" value="Bacteria"/>
</dbReference>
<reference evidence="7 8" key="1">
    <citation type="submission" date="2011-04" db="EMBL/GenBank/DDBJ databases">
        <authorList>
            <person name="Muzny D."/>
            <person name="Qin X."/>
            <person name="Deng J."/>
            <person name="Jiang H."/>
            <person name="Liu Y."/>
            <person name="Qu J."/>
            <person name="Song X.-Z."/>
            <person name="Zhang L."/>
            <person name="Thornton R."/>
            <person name="Coyle M."/>
            <person name="Francisco L."/>
            <person name="Jackson L."/>
            <person name="Javaid M."/>
            <person name="Korchina V."/>
            <person name="Kovar C."/>
            <person name="Mata R."/>
            <person name="Mathew T."/>
            <person name="Ngo R."/>
            <person name="Nguyen L."/>
            <person name="Nguyen N."/>
            <person name="Okwuonu G."/>
            <person name="Ongeri F."/>
            <person name="Pham C."/>
            <person name="Simmons D."/>
            <person name="Wilczek-Boney K."/>
            <person name="Hale W."/>
            <person name="Jakkamsetti A."/>
            <person name="Pham P."/>
            <person name="Ruth R."/>
            <person name="San Lucas F."/>
            <person name="Warren J."/>
            <person name="Zhang J."/>
            <person name="Zhao Z."/>
            <person name="Zhou C."/>
            <person name="Zhu D."/>
            <person name="Lee S."/>
            <person name="Bess C."/>
            <person name="Blankenburg K."/>
            <person name="Forbes L."/>
            <person name="Fu Q."/>
            <person name="Gubbala S."/>
            <person name="Hirani K."/>
            <person name="Jayaseelan J.C."/>
            <person name="Lara F."/>
            <person name="Munidasa M."/>
            <person name="Palculict T."/>
            <person name="Patil S."/>
            <person name="Pu L.-L."/>
            <person name="Saada N."/>
            <person name="Tang L."/>
            <person name="Weissenberger G."/>
            <person name="Zhu Y."/>
            <person name="Hemphill L."/>
            <person name="Shang Y."/>
            <person name="Youmans B."/>
            <person name="Ayvaz T."/>
            <person name="Ross M."/>
            <person name="Santibanez J."/>
            <person name="Aqrawi P."/>
            <person name="Gross S."/>
            <person name="Joshi V."/>
            <person name="Fowler G."/>
            <person name="Nazareth L."/>
            <person name="Reid J."/>
            <person name="Worley K."/>
            <person name="Petrosino J."/>
            <person name="Highlander S."/>
            <person name="Gibbs R."/>
        </authorList>
    </citation>
    <scope>NUCLEOTIDE SEQUENCE [LARGE SCALE GENOMIC DNA]</scope>
    <source>
        <strain evidence="7 8">2681</strain>
    </source>
</reference>
<accession>F9DRI6</accession>
<dbReference type="GO" id="GO:0000428">
    <property type="term" value="C:DNA-directed RNA polymerase complex"/>
    <property type="evidence" value="ECO:0007669"/>
    <property type="project" value="UniProtKB-KW"/>
</dbReference>
<dbReference type="HOGENOM" id="CLU_047691_3_1_9"/>
<dbReference type="Pfam" id="PF04542">
    <property type="entry name" value="Sigma70_r2"/>
    <property type="match status" value="1"/>
</dbReference>
<evidence type="ECO:0000256" key="1">
    <source>
        <dbReference type="ARBA" id="ARBA00010641"/>
    </source>
</evidence>
<dbReference type="GO" id="GO:0006352">
    <property type="term" value="P:DNA-templated transcription initiation"/>
    <property type="evidence" value="ECO:0007669"/>
    <property type="project" value="InterPro"/>
</dbReference>
<dbReference type="STRING" id="759851.SAMN04244570_1869"/>
<dbReference type="SUPFAM" id="SSF88659">
    <property type="entry name" value="Sigma3 and sigma4 domains of RNA polymerase sigma factors"/>
    <property type="match status" value="1"/>
</dbReference>
<dbReference type="Pfam" id="PF08281">
    <property type="entry name" value="Sigma70_r4_2"/>
    <property type="match status" value="1"/>
</dbReference>
<dbReference type="PANTHER" id="PTHR43133">
    <property type="entry name" value="RNA POLYMERASE ECF-TYPE SIGMA FACTO"/>
    <property type="match status" value="1"/>
</dbReference>
<dbReference type="GO" id="GO:0003677">
    <property type="term" value="F:DNA binding"/>
    <property type="evidence" value="ECO:0007669"/>
    <property type="project" value="InterPro"/>
</dbReference>
<evidence type="ECO:0000259" key="5">
    <source>
        <dbReference type="Pfam" id="PF04542"/>
    </source>
</evidence>
<dbReference type="CDD" id="cd06171">
    <property type="entry name" value="Sigma70_r4"/>
    <property type="match status" value="1"/>
</dbReference>
<dbReference type="InterPro" id="IPR013249">
    <property type="entry name" value="RNA_pol_sigma70_r4_t2"/>
</dbReference>
<evidence type="ECO:0000313" key="7">
    <source>
        <dbReference type="EMBL" id="EGQ26577.1"/>
    </source>
</evidence>
<dbReference type="EMBL" id="AFPZ01000039">
    <property type="protein sequence ID" value="EGQ26577.1"/>
    <property type="molecule type" value="Genomic_DNA"/>
</dbReference>
<evidence type="ECO:0000259" key="6">
    <source>
        <dbReference type="Pfam" id="PF08281"/>
    </source>
</evidence>
<keyword evidence="7" id="KW-0240">DNA-directed RNA polymerase</keyword>
<keyword evidence="3" id="KW-0731">Sigma factor</keyword>
<feature type="domain" description="RNA polymerase sigma factor 70 region 4 type 2" evidence="6">
    <location>
        <begin position="128"/>
        <end position="180"/>
    </location>
</feature>
<comment type="caution">
    <text evidence="7">The sequence shown here is derived from an EMBL/GenBank/DDBJ whole genome shotgun (WGS) entry which is preliminary data.</text>
</comment>
<dbReference type="SUPFAM" id="SSF88946">
    <property type="entry name" value="Sigma2 domain of RNA polymerase sigma factors"/>
    <property type="match status" value="1"/>
</dbReference>
<dbReference type="PANTHER" id="PTHR43133:SF60">
    <property type="entry name" value="RNA POLYMERASE SIGMA FACTOR SIGV"/>
    <property type="match status" value="1"/>
</dbReference>
<dbReference type="InterPro" id="IPR014284">
    <property type="entry name" value="RNA_pol_sigma-70_dom"/>
</dbReference>
<keyword evidence="2" id="KW-0805">Transcription regulation</keyword>
<protein>
    <submittedName>
        <fullName evidence="7">ECF family DNA-directed RNA polymerase sigma subunit SigW</fullName>
    </submittedName>
</protein>
<proteinExistence type="inferred from homology"/>
<evidence type="ECO:0000256" key="2">
    <source>
        <dbReference type="ARBA" id="ARBA00023015"/>
    </source>
</evidence>
<feature type="domain" description="RNA polymerase sigma-70 region 2" evidence="5">
    <location>
        <begin position="23"/>
        <end position="90"/>
    </location>
</feature>
<dbReference type="InterPro" id="IPR036388">
    <property type="entry name" value="WH-like_DNA-bd_sf"/>
</dbReference>
<dbReference type="AlphaFoldDB" id="F9DRI6"/>
<name>F9DRI6_9BACL</name>
<dbReference type="InterPro" id="IPR007627">
    <property type="entry name" value="RNA_pol_sigma70_r2"/>
</dbReference>
<dbReference type="InterPro" id="IPR013324">
    <property type="entry name" value="RNA_pol_sigma_r3/r4-like"/>
</dbReference>
<comment type="similarity">
    <text evidence="1">Belongs to the sigma-70 factor family. ECF subfamily.</text>
</comment>
<sequence>MSDIIKVPVQTEVLIMNTDLNALYEEYGRYLYHLCLKLTRNKEEAEDLMQDVWVKVVRYSGEMNEVNRMKAWLTTICMNTFRDRYRKNVRHSQYVMNQPDTLDVPLLDLVPSDAKTPVELIEQNDIQMLVQQKIGQLDGIYRKTIEYFYVNQYSLVEIAGIMKVSIGTVKSRLFRAKKYLKELLVQDQAATEYVMA</sequence>
<dbReference type="NCBIfam" id="TIGR02937">
    <property type="entry name" value="sigma70-ECF"/>
    <property type="match status" value="1"/>
</dbReference>
<evidence type="ECO:0000256" key="3">
    <source>
        <dbReference type="ARBA" id="ARBA00023082"/>
    </source>
</evidence>